<dbReference type="Gene3D" id="3.40.190.10">
    <property type="entry name" value="Periplasmic binding protein-like II"/>
    <property type="match status" value="1"/>
</dbReference>
<gene>
    <name evidence="3" type="ORF">LMG26411_02663</name>
</gene>
<dbReference type="PIRSF" id="PIRSF017082">
    <property type="entry name" value="YflP"/>
    <property type="match status" value="1"/>
</dbReference>
<feature type="chain" id="PRO_5047476449" description="Tripartite tricarboxylate transporter substrate binding protein" evidence="2">
    <location>
        <begin position="25"/>
        <end position="319"/>
    </location>
</feature>
<evidence type="ECO:0000256" key="2">
    <source>
        <dbReference type="SAM" id="SignalP"/>
    </source>
</evidence>
<evidence type="ECO:0000313" key="4">
    <source>
        <dbReference type="Proteomes" id="UP000672657"/>
    </source>
</evidence>
<organism evidence="3 4">
    <name type="scientific">Cupriavidus numazuensis</name>
    <dbReference type="NCBI Taxonomy" id="221992"/>
    <lineage>
        <taxon>Bacteria</taxon>
        <taxon>Pseudomonadati</taxon>
        <taxon>Pseudomonadota</taxon>
        <taxon>Betaproteobacteria</taxon>
        <taxon>Burkholderiales</taxon>
        <taxon>Burkholderiaceae</taxon>
        <taxon>Cupriavidus</taxon>
    </lineage>
</organism>
<protein>
    <recommendedName>
        <fullName evidence="5">Tripartite tricarboxylate transporter substrate binding protein</fullName>
    </recommendedName>
</protein>
<dbReference type="EMBL" id="CAJPVI010000014">
    <property type="protein sequence ID" value="CAG2145003.1"/>
    <property type="molecule type" value="Genomic_DNA"/>
</dbReference>
<evidence type="ECO:0000256" key="1">
    <source>
        <dbReference type="ARBA" id="ARBA00006987"/>
    </source>
</evidence>
<dbReference type="CDD" id="cd07012">
    <property type="entry name" value="PBP2_Bug_TTT"/>
    <property type="match status" value="1"/>
</dbReference>
<dbReference type="Proteomes" id="UP000672657">
    <property type="component" value="Unassembled WGS sequence"/>
</dbReference>
<keyword evidence="4" id="KW-1185">Reference proteome</keyword>
<sequence length="319" mass="33290">MNRFSAWLLAAAGICTMLPGPGAAQSFRQPIRVVVPQAAGGGTDIVARLLAPGLSRELGQTVVVENKPGASGQIGTQQVKSSPADGFTILFAVDHSLIIVPLTTPGVRYNVEKDFVPLGQAVRTYWALSVPASAPYKDFREYVTALKRDPLARTYGVPLAGGATDVIGQAIGKHAGVQTVPVPYSGSGPVIQAVMGGQVPVGLTGLPEAMAVYRSGKAKVIAISGNARSPLLPEVPTFGELGVGGLEFHTFLGFFAPKGLPPAMAQAFNAALRKTLGDPAVLDKIRQMSLEPAPTTLEEAGREVDEASRFWTKSLAPKG</sequence>
<comment type="similarity">
    <text evidence="1">Belongs to the UPF0065 (bug) family.</text>
</comment>
<reference evidence="3 4" key="1">
    <citation type="submission" date="2021-03" db="EMBL/GenBank/DDBJ databases">
        <authorList>
            <person name="Peeters C."/>
        </authorList>
    </citation>
    <scope>NUCLEOTIDE SEQUENCE [LARGE SCALE GENOMIC DNA]</scope>
    <source>
        <strain evidence="3 4">LMG 26411</strain>
    </source>
</reference>
<evidence type="ECO:0000313" key="3">
    <source>
        <dbReference type="EMBL" id="CAG2145003.1"/>
    </source>
</evidence>
<name>A0ABM8TGK1_9BURK</name>
<keyword evidence="2" id="KW-0732">Signal</keyword>
<dbReference type="PANTHER" id="PTHR42928">
    <property type="entry name" value="TRICARBOXYLATE-BINDING PROTEIN"/>
    <property type="match status" value="1"/>
</dbReference>
<dbReference type="PANTHER" id="PTHR42928:SF5">
    <property type="entry name" value="BLR1237 PROTEIN"/>
    <property type="match status" value="1"/>
</dbReference>
<dbReference type="RefSeq" id="WP_211953733.1">
    <property type="nucleotide sequence ID" value="NZ_CAJPVI010000014.1"/>
</dbReference>
<evidence type="ECO:0008006" key="5">
    <source>
        <dbReference type="Google" id="ProtNLM"/>
    </source>
</evidence>
<dbReference type="Pfam" id="PF03401">
    <property type="entry name" value="TctC"/>
    <property type="match status" value="1"/>
</dbReference>
<dbReference type="InterPro" id="IPR042100">
    <property type="entry name" value="Bug_dom1"/>
</dbReference>
<comment type="caution">
    <text evidence="3">The sequence shown here is derived from an EMBL/GenBank/DDBJ whole genome shotgun (WGS) entry which is preliminary data.</text>
</comment>
<dbReference type="InterPro" id="IPR005064">
    <property type="entry name" value="BUG"/>
</dbReference>
<dbReference type="Gene3D" id="3.40.190.150">
    <property type="entry name" value="Bordetella uptake gene, domain 1"/>
    <property type="match status" value="1"/>
</dbReference>
<dbReference type="SUPFAM" id="SSF53850">
    <property type="entry name" value="Periplasmic binding protein-like II"/>
    <property type="match status" value="1"/>
</dbReference>
<feature type="signal peptide" evidence="2">
    <location>
        <begin position="1"/>
        <end position="24"/>
    </location>
</feature>
<accession>A0ABM8TGK1</accession>
<proteinExistence type="inferred from homology"/>